<comment type="caution">
    <text evidence="10">The sequence shown here is derived from an EMBL/GenBank/DDBJ whole genome shotgun (WGS) entry which is preliminary data.</text>
</comment>
<dbReference type="PRINTS" id="PR00344">
    <property type="entry name" value="BCTRLSENSOR"/>
</dbReference>
<dbReference type="SUPFAM" id="SSF47384">
    <property type="entry name" value="Homodimeric domain of signal transducing histidine kinase"/>
    <property type="match status" value="1"/>
</dbReference>
<comment type="catalytic activity">
    <reaction evidence="1">
        <text>ATP + protein L-histidine = ADP + protein N-phospho-L-histidine.</text>
        <dbReference type="EC" id="2.7.13.3"/>
    </reaction>
</comment>
<dbReference type="Proteomes" id="UP000294902">
    <property type="component" value="Unassembled WGS sequence"/>
</dbReference>
<evidence type="ECO:0000256" key="4">
    <source>
        <dbReference type="ARBA" id="ARBA00022553"/>
    </source>
</evidence>
<dbReference type="Pfam" id="PF00512">
    <property type="entry name" value="HisKA"/>
    <property type="match status" value="1"/>
</dbReference>
<evidence type="ECO:0000313" key="11">
    <source>
        <dbReference type="Proteomes" id="UP000294902"/>
    </source>
</evidence>
<evidence type="ECO:0000256" key="6">
    <source>
        <dbReference type="ARBA" id="ARBA00022777"/>
    </source>
</evidence>
<dbReference type="SMART" id="SM00388">
    <property type="entry name" value="HisKA"/>
    <property type="match status" value="1"/>
</dbReference>
<evidence type="ECO:0000313" key="10">
    <source>
        <dbReference type="EMBL" id="TCT16029.1"/>
    </source>
</evidence>
<keyword evidence="6 10" id="KW-0418">Kinase</keyword>
<dbReference type="PANTHER" id="PTHR43547">
    <property type="entry name" value="TWO-COMPONENT HISTIDINE KINASE"/>
    <property type="match status" value="1"/>
</dbReference>
<keyword evidence="8" id="KW-0812">Transmembrane</keyword>
<evidence type="ECO:0000256" key="1">
    <source>
        <dbReference type="ARBA" id="ARBA00000085"/>
    </source>
</evidence>
<sequence length="729" mass="83921">MKKIAKLFILIIFLIIIYVGCSTGTIENKKDALPREIKGKLNEETLNEEGEKPFSLEMNVGQLVKSDGTLEAKDGVYDLEKVYEFIYSQHPQFNINDFNMWTANFYDLDSDGKDEVIFTTSYGKGRLEEAIVIKAIDGGFIEIPSYMPLTRYENILTFEEGFLVHIGQNGLPGSFEQSMDLYIYDGFRIVNLLDGAIIINKEVSIAGKNYTVTSKKNGNFKDFTMTYFKTDYLTGLEEILSIDHYTYNEGMYYWRTPLSLSNSAKDFDKVYNGSNLLATIEYFNENLYHFDEIRRREFSVNLINVLEKDMERIFRGQRSILEHIGTEGYDVKTNRLDDSNLSNDVIEELHEITSNSVYRIAKKYYTSLGYIEDMGFTITIEPRIFEMLKPALDYAYPERFTPYDYSGLKPILVPNVIFNSPKQVELLPMVYPNVYVYSYADVKKLKGAETWKTNIILPIIIPPPETKQVLKALIIILGLVIIIIGYLLIKSLRKLIDTKKLLEKSIREKEKFMADISHDLKTPIMSIMGYMDTILDTEMRDKIPIDNYLRRTQSNILYISRLVDDLFTMSKLENNQIKLNRKKTNINKVIEEAIIIIENTADKKGISIISQLEATIDSQWEIDYIRIRQVLVNILHNAVKHTSIDGEIIITTKHSKDKKILVAINDSGSGISTEEIPHVFDRYYRSNNNIDSQSTGLGLCIAKELVKKHGGNIWVESELDKGTTFYFEI</sequence>
<keyword evidence="4" id="KW-0597">Phosphoprotein</keyword>
<dbReference type="RefSeq" id="WP_132250094.1">
    <property type="nucleotide sequence ID" value="NZ_SMAL01000002.1"/>
</dbReference>
<keyword evidence="8" id="KW-0472">Membrane</keyword>
<evidence type="ECO:0000256" key="2">
    <source>
        <dbReference type="ARBA" id="ARBA00004370"/>
    </source>
</evidence>
<feature type="transmembrane region" description="Helical" evidence="8">
    <location>
        <begin position="469"/>
        <end position="489"/>
    </location>
</feature>
<keyword evidence="7" id="KW-0902">Two-component regulatory system</keyword>
<dbReference type="InterPro" id="IPR005467">
    <property type="entry name" value="His_kinase_dom"/>
</dbReference>
<evidence type="ECO:0000256" key="5">
    <source>
        <dbReference type="ARBA" id="ARBA00022679"/>
    </source>
</evidence>
<name>A0A4R3MM73_9FIRM</name>
<dbReference type="InterPro" id="IPR003594">
    <property type="entry name" value="HATPase_dom"/>
</dbReference>
<dbReference type="Gene3D" id="1.10.287.130">
    <property type="match status" value="1"/>
</dbReference>
<keyword evidence="11" id="KW-1185">Reference proteome</keyword>
<dbReference type="PROSITE" id="PS50109">
    <property type="entry name" value="HIS_KIN"/>
    <property type="match status" value="1"/>
</dbReference>
<gene>
    <name evidence="10" type="ORF">EDC18_10243</name>
</gene>
<dbReference type="EMBL" id="SMAL01000002">
    <property type="protein sequence ID" value="TCT16029.1"/>
    <property type="molecule type" value="Genomic_DNA"/>
</dbReference>
<dbReference type="InterPro" id="IPR036890">
    <property type="entry name" value="HATPase_C_sf"/>
</dbReference>
<feature type="domain" description="Histidine kinase" evidence="9">
    <location>
        <begin position="515"/>
        <end position="729"/>
    </location>
</feature>
<dbReference type="PANTHER" id="PTHR43547:SF2">
    <property type="entry name" value="HYBRID SIGNAL TRANSDUCTION HISTIDINE KINASE C"/>
    <property type="match status" value="1"/>
</dbReference>
<evidence type="ECO:0000256" key="7">
    <source>
        <dbReference type="ARBA" id="ARBA00023012"/>
    </source>
</evidence>
<proteinExistence type="predicted"/>
<dbReference type="AlphaFoldDB" id="A0A4R3MM73"/>
<dbReference type="Gene3D" id="3.30.565.10">
    <property type="entry name" value="Histidine kinase-like ATPase, C-terminal domain"/>
    <property type="match status" value="1"/>
</dbReference>
<dbReference type="SUPFAM" id="SSF55874">
    <property type="entry name" value="ATPase domain of HSP90 chaperone/DNA topoisomerase II/histidine kinase"/>
    <property type="match status" value="1"/>
</dbReference>
<evidence type="ECO:0000256" key="8">
    <source>
        <dbReference type="SAM" id="Phobius"/>
    </source>
</evidence>
<comment type="subcellular location">
    <subcellularLocation>
        <location evidence="2">Membrane</location>
    </subcellularLocation>
</comment>
<keyword evidence="8" id="KW-1133">Transmembrane helix</keyword>
<keyword evidence="5" id="KW-0808">Transferase</keyword>
<dbReference type="InterPro" id="IPR004358">
    <property type="entry name" value="Sig_transdc_His_kin-like_C"/>
</dbReference>
<protein>
    <recommendedName>
        <fullName evidence="3">histidine kinase</fullName>
        <ecNumber evidence="3">2.7.13.3</ecNumber>
    </recommendedName>
</protein>
<reference evidence="10 11" key="1">
    <citation type="submission" date="2019-03" db="EMBL/GenBank/DDBJ databases">
        <title>Genomic Encyclopedia of Type Strains, Phase IV (KMG-IV): sequencing the most valuable type-strain genomes for metagenomic binning, comparative biology and taxonomic classification.</title>
        <authorList>
            <person name="Goeker M."/>
        </authorList>
    </citation>
    <scope>NUCLEOTIDE SEQUENCE [LARGE SCALE GENOMIC DNA]</scope>
    <source>
        <strain evidence="10 11">DSM 24629</strain>
    </source>
</reference>
<dbReference type="SMART" id="SM00387">
    <property type="entry name" value="HATPase_c"/>
    <property type="match status" value="1"/>
</dbReference>
<dbReference type="InterPro" id="IPR036097">
    <property type="entry name" value="HisK_dim/P_sf"/>
</dbReference>
<dbReference type="CDD" id="cd00075">
    <property type="entry name" value="HATPase"/>
    <property type="match status" value="1"/>
</dbReference>
<dbReference type="EC" id="2.7.13.3" evidence="3"/>
<evidence type="ECO:0000256" key="3">
    <source>
        <dbReference type="ARBA" id="ARBA00012438"/>
    </source>
</evidence>
<dbReference type="GO" id="GO:0016020">
    <property type="term" value="C:membrane"/>
    <property type="evidence" value="ECO:0007669"/>
    <property type="project" value="UniProtKB-SubCell"/>
</dbReference>
<dbReference type="CDD" id="cd00082">
    <property type="entry name" value="HisKA"/>
    <property type="match status" value="1"/>
</dbReference>
<accession>A0A4R3MM73</accession>
<dbReference type="Pfam" id="PF02518">
    <property type="entry name" value="HATPase_c"/>
    <property type="match status" value="1"/>
</dbReference>
<dbReference type="FunFam" id="3.30.565.10:FF:000006">
    <property type="entry name" value="Sensor histidine kinase WalK"/>
    <property type="match status" value="1"/>
</dbReference>
<dbReference type="GO" id="GO:0000155">
    <property type="term" value="F:phosphorelay sensor kinase activity"/>
    <property type="evidence" value="ECO:0007669"/>
    <property type="project" value="InterPro"/>
</dbReference>
<evidence type="ECO:0000259" key="9">
    <source>
        <dbReference type="PROSITE" id="PS50109"/>
    </source>
</evidence>
<dbReference type="InterPro" id="IPR003661">
    <property type="entry name" value="HisK_dim/P_dom"/>
</dbReference>
<organism evidence="10 11">
    <name type="scientific">Natranaerovirga pectinivora</name>
    <dbReference type="NCBI Taxonomy" id="682400"/>
    <lineage>
        <taxon>Bacteria</taxon>
        <taxon>Bacillati</taxon>
        <taxon>Bacillota</taxon>
        <taxon>Clostridia</taxon>
        <taxon>Lachnospirales</taxon>
        <taxon>Natranaerovirgaceae</taxon>
        <taxon>Natranaerovirga</taxon>
    </lineage>
</organism>
<dbReference type="OrthoDB" id="335833at2"/>